<accession>A0ABD1X7C6</accession>
<dbReference type="GO" id="GO:0004674">
    <property type="term" value="F:protein serine/threonine kinase activity"/>
    <property type="evidence" value="ECO:0007669"/>
    <property type="project" value="UniProtKB-KW"/>
</dbReference>
<keyword evidence="9" id="KW-1185">Reference proteome</keyword>
<evidence type="ECO:0000256" key="1">
    <source>
        <dbReference type="ARBA" id="ARBA00004479"/>
    </source>
</evidence>
<keyword evidence="5" id="KW-0325">Glycoprotein</keyword>
<feature type="domain" description="Wall-associated receptor kinase" evidence="7">
    <location>
        <begin position="150"/>
        <end position="230"/>
    </location>
</feature>
<sequence>MAFLRFTKLVLKTAFLLFSNQSPYSASDTVNRTRTPTTITKGSNITKPGCQRKCGNLTVPYPFGIGLGSSDSHMRIKNWVATSCYNQLGNWTRGNLVSISLAQYFSFSDMNKFTIVGCDDLALISGKEGRNFTSGCVSLCSKKDDLLDGYCSGIGCCQTSIPEGLQKFSVALGSLDNHTGVWSFDPCGYAFLGEEDSFIFRTSDLSDLTFENRTTENVPIVLDWAIGTQNCTESQKSNDVACHQNSKCIDSDNGHRCGCFDGYEGNPYLDPGCKG</sequence>
<proteinExistence type="predicted"/>
<evidence type="ECO:0000256" key="6">
    <source>
        <dbReference type="SAM" id="SignalP"/>
    </source>
</evidence>
<evidence type="ECO:0000256" key="5">
    <source>
        <dbReference type="ARBA" id="ARBA00023180"/>
    </source>
</evidence>
<keyword evidence="2" id="KW-0723">Serine/threonine-protein kinase</keyword>
<evidence type="ECO:0000256" key="2">
    <source>
        <dbReference type="ARBA" id="ARBA00022527"/>
    </source>
</evidence>
<comment type="subcellular location">
    <subcellularLocation>
        <location evidence="1">Membrane</location>
        <topology evidence="1">Single-pass type I membrane protein</topology>
    </subcellularLocation>
</comment>
<name>A0ABD1X7C6_9LAMI</name>
<evidence type="ECO:0000256" key="3">
    <source>
        <dbReference type="ARBA" id="ARBA00022679"/>
    </source>
</evidence>
<dbReference type="EMBL" id="JBFOLJ010000001">
    <property type="protein sequence ID" value="KAL2557881.1"/>
    <property type="molecule type" value="Genomic_DNA"/>
</dbReference>
<keyword evidence="6" id="KW-0732">Signal</keyword>
<feature type="signal peptide" evidence="6">
    <location>
        <begin position="1"/>
        <end position="26"/>
    </location>
</feature>
<protein>
    <submittedName>
        <fullName evidence="8">Wall-associated receptor kinase 3</fullName>
    </submittedName>
</protein>
<keyword evidence="8" id="KW-0418">Kinase</keyword>
<reference evidence="9" key="1">
    <citation type="submission" date="2024-07" db="EMBL/GenBank/DDBJ databases">
        <title>Two chromosome-level genome assemblies of Korean endemic species Abeliophyllum distichum and Forsythia ovata (Oleaceae).</title>
        <authorList>
            <person name="Jang H."/>
        </authorList>
    </citation>
    <scope>NUCLEOTIDE SEQUENCE [LARGE SCALE GENOMIC DNA]</scope>
</reference>
<keyword evidence="8" id="KW-0675">Receptor</keyword>
<dbReference type="CDD" id="cd00054">
    <property type="entry name" value="EGF_CA"/>
    <property type="match status" value="1"/>
</dbReference>
<dbReference type="PANTHER" id="PTHR33491">
    <property type="entry name" value="OSJNBA0016N04.9 PROTEIN"/>
    <property type="match status" value="1"/>
</dbReference>
<evidence type="ECO:0000256" key="4">
    <source>
        <dbReference type="ARBA" id="ARBA00023157"/>
    </source>
</evidence>
<evidence type="ECO:0000313" key="8">
    <source>
        <dbReference type="EMBL" id="KAL2557881.1"/>
    </source>
</evidence>
<dbReference type="Pfam" id="PF08488">
    <property type="entry name" value="WAK"/>
    <property type="match status" value="1"/>
</dbReference>
<gene>
    <name evidence="8" type="ORF">Fot_02620</name>
</gene>
<keyword evidence="3" id="KW-0808">Transferase</keyword>
<keyword evidence="4" id="KW-1015">Disulfide bond</keyword>
<dbReference type="GO" id="GO:0016020">
    <property type="term" value="C:membrane"/>
    <property type="evidence" value="ECO:0007669"/>
    <property type="project" value="UniProtKB-SubCell"/>
</dbReference>
<feature type="chain" id="PRO_5044782995" evidence="6">
    <location>
        <begin position="27"/>
        <end position="275"/>
    </location>
</feature>
<evidence type="ECO:0000313" key="9">
    <source>
        <dbReference type="Proteomes" id="UP001604277"/>
    </source>
</evidence>
<organism evidence="8 9">
    <name type="scientific">Forsythia ovata</name>
    <dbReference type="NCBI Taxonomy" id="205694"/>
    <lineage>
        <taxon>Eukaryota</taxon>
        <taxon>Viridiplantae</taxon>
        <taxon>Streptophyta</taxon>
        <taxon>Embryophyta</taxon>
        <taxon>Tracheophyta</taxon>
        <taxon>Spermatophyta</taxon>
        <taxon>Magnoliopsida</taxon>
        <taxon>eudicotyledons</taxon>
        <taxon>Gunneridae</taxon>
        <taxon>Pentapetalae</taxon>
        <taxon>asterids</taxon>
        <taxon>lamiids</taxon>
        <taxon>Lamiales</taxon>
        <taxon>Oleaceae</taxon>
        <taxon>Forsythieae</taxon>
        <taxon>Forsythia</taxon>
    </lineage>
</organism>
<comment type="caution">
    <text evidence="8">The sequence shown here is derived from an EMBL/GenBank/DDBJ whole genome shotgun (WGS) entry which is preliminary data.</text>
</comment>
<dbReference type="InterPro" id="IPR013695">
    <property type="entry name" value="WAK"/>
</dbReference>
<dbReference type="Proteomes" id="UP001604277">
    <property type="component" value="Unassembled WGS sequence"/>
</dbReference>
<evidence type="ECO:0000259" key="7">
    <source>
        <dbReference type="Pfam" id="PF08488"/>
    </source>
</evidence>
<dbReference type="AlphaFoldDB" id="A0ABD1X7C6"/>